<comment type="caution">
    <text evidence="2">The sequence shown here is derived from an EMBL/GenBank/DDBJ whole genome shotgun (WGS) entry which is preliminary data.</text>
</comment>
<sequence length="224" mass="24671">MKTGLALAILAAAPAHAQEFSLPAGCDAYLTIQSKSCSISHYFRCADDANGEQRRATLDEEGLTYVGRINQEAEWLESFHLRSAHTERLKSSVDPMSLSELIAKSVDTWDFTTGSAEIGDSRYVGMDRLTGEQVEIDGVTLLRTEYALTAYDAAGNVAWRSEGREFISPEWRMFIGGESSYITSDDQFDSDDTPVEFIFPGEPGFLSVNPKHGCGLQLSSYEVD</sequence>
<gene>
    <name evidence="2" type="ORF">DC363_03615</name>
</gene>
<dbReference type="EMBL" id="QCYG01000002">
    <property type="protein sequence ID" value="PVA07904.1"/>
    <property type="molecule type" value="Genomic_DNA"/>
</dbReference>
<protein>
    <submittedName>
        <fullName evidence="2">Uncharacterized protein</fullName>
    </submittedName>
</protein>
<evidence type="ECO:0000256" key="1">
    <source>
        <dbReference type="SAM" id="SignalP"/>
    </source>
</evidence>
<reference evidence="2 3" key="1">
    <citation type="submission" date="2018-04" db="EMBL/GenBank/DDBJ databases">
        <title>Pelagivirga bohaiensis gen. nov., sp. nov., a bacterium isolated from the Bohai Sea.</title>
        <authorList>
            <person name="Ji X."/>
        </authorList>
    </citation>
    <scope>NUCLEOTIDE SEQUENCE [LARGE SCALE GENOMIC DNA]</scope>
    <source>
        <strain evidence="2 3">BH-SD16</strain>
    </source>
</reference>
<dbReference type="AlphaFoldDB" id="A0A2T7G0F2"/>
<feature type="chain" id="PRO_5015593299" evidence="1">
    <location>
        <begin position="18"/>
        <end position="224"/>
    </location>
</feature>
<organism evidence="2 3">
    <name type="scientific">Thalassorhabdomicrobium marinisediminis</name>
    <dbReference type="NCBI Taxonomy" id="2170577"/>
    <lineage>
        <taxon>Bacteria</taxon>
        <taxon>Pseudomonadati</taxon>
        <taxon>Pseudomonadota</taxon>
        <taxon>Alphaproteobacteria</taxon>
        <taxon>Rhodobacterales</taxon>
        <taxon>Paracoccaceae</taxon>
        <taxon>Thalassorhabdomicrobium</taxon>
    </lineage>
</organism>
<accession>A0A2T7G0F2</accession>
<feature type="signal peptide" evidence="1">
    <location>
        <begin position="1"/>
        <end position="17"/>
    </location>
</feature>
<evidence type="ECO:0000313" key="2">
    <source>
        <dbReference type="EMBL" id="PVA07904.1"/>
    </source>
</evidence>
<keyword evidence="3" id="KW-1185">Reference proteome</keyword>
<evidence type="ECO:0000313" key="3">
    <source>
        <dbReference type="Proteomes" id="UP000244817"/>
    </source>
</evidence>
<dbReference type="OrthoDB" id="7844595at2"/>
<proteinExistence type="predicted"/>
<dbReference type="Proteomes" id="UP000244817">
    <property type="component" value="Unassembled WGS sequence"/>
</dbReference>
<name>A0A2T7G0F2_9RHOB</name>
<keyword evidence="1" id="KW-0732">Signal</keyword>